<keyword evidence="2" id="KW-1185">Reference proteome</keyword>
<dbReference type="AlphaFoldDB" id="A0ABD1FAQ6"/>
<accession>A0ABD1FAQ6</accession>
<sequence length="186" mass="22391">MLRFIHYIVHSAKRLKRINVMFPIRGHFYLECDRNMAMVNQKVRVEVLEDWYQEFESCRKKPSPFQVIEVEQNVIRDWSTYFTTFYKKKCPFPIRPIKEFEVSRPHNGLVRFRNSCNGSWETSAIIAGNQINNDNRTIKQNEFFLLPRAYEEPLPVSKEKYQDLQQLKPFSGQKARDFFKNIPYKI</sequence>
<gene>
    <name evidence="1" type="ORF">ABEB36_000279</name>
</gene>
<protein>
    <submittedName>
        <fullName evidence="1">Uncharacterized protein</fullName>
    </submittedName>
</protein>
<name>A0ABD1FAQ6_HYPHA</name>
<evidence type="ECO:0000313" key="1">
    <source>
        <dbReference type="EMBL" id="KAL1516360.1"/>
    </source>
</evidence>
<comment type="caution">
    <text evidence="1">The sequence shown here is derived from an EMBL/GenBank/DDBJ whole genome shotgun (WGS) entry which is preliminary data.</text>
</comment>
<proteinExistence type="predicted"/>
<reference evidence="1 2" key="1">
    <citation type="submission" date="2024-05" db="EMBL/GenBank/DDBJ databases">
        <title>Genetic variation in Jamaican populations of the coffee berry borer (Hypothenemus hampei).</title>
        <authorList>
            <person name="Errbii M."/>
            <person name="Myrie A."/>
        </authorList>
    </citation>
    <scope>NUCLEOTIDE SEQUENCE [LARGE SCALE GENOMIC DNA]</scope>
    <source>
        <strain evidence="1">JA-Hopewell-2020-01-JO</strain>
        <tissue evidence="1">Whole body</tissue>
    </source>
</reference>
<organism evidence="1 2">
    <name type="scientific">Hypothenemus hampei</name>
    <name type="common">Coffee berry borer</name>
    <dbReference type="NCBI Taxonomy" id="57062"/>
    <lineage>
        <taxon>Eukaryota</taxon>
        <taxon>Metazoa</taxon>
        <taxon>Ecdysozoa</taxon>
        <taxon>Arthropoda</taxon>
        <taxon>Hexapoda</taxon>
        <taxon>Insecta</taxon>
        <taxon>Pterygota</taxon>
        <taxon>Neoptera</taxon>
        <taxon>Endopterygota</taxon>
        <taxon>Coleoptera</taxon>
        <taxon>Polyphaga</taxon>
        <taxon>Cucujiformia</taxon>
        <taxon>Curculionidae</taxon>
        <taxon>Scolytinae</taxon>
        <taxon>Hypothenemus</taxon>
    </lineage>
</organism>
<dbReference type="EMBL" id="JBDJPC010000001">
    <property type="protein sequence ID" value="KAL1516360.1"/>
    <property type="molecule type" value="Genomic_DNA"/>
</dbReference>
<dbReference type="Proteomes" id="UP001566132">
    <property type="component" value="Unassembled WGS sequence"/>
</dbReference>
<evidence type="ECO:0000313" key="2">
    <source>
        <dbReference type="Proteomes" id="UP001566132"/>
    </source>
</evidence>